<dbReference type="PANTHER" id="PTHR43662">
    <property type="match status" value="1"/>
</dbReference>
<dbReference type="AlphaFoldDB" id="A0A9P7YQV1"/>
<reference evidence="3" key="1">
    <citation type="journal article" date="2021" name="IMA Fungus">
        <title>Genomic characterization of three marine fungi, including Emericellopsis atlantica sp. nov. with signatures of a generalist lifestyle and marine biomass degradation.</title>
        <authorList>
            <person name="Hagestad O.C."/>
            <person name="Hou L."/>
            <person name="Andersen J.H."/>
            <person name="Hansen E.H."/>
            <person name="Altermark B."/>
            <person name="Li C."/>
            <person name="Kuhnert E."/>
            <person name="Cox R.J."/>
            <person name="Crous P.W."/>
            <person name="Spatafora J.W."/>
            <person name="Lail K."/>
            <person name="Amirebrahimi M."/>
            <person name="Lipzen A."/>
            <person name="Pangilinan J."/>
            <person name="Andreopoulos W."/>
            <person name="Hayes R.D."/>
            <person name="Ng V."/>
            <person name="Grigoriev I.V."/>
            <person name="Jackson S.A."/>
            <person name="Sutton T.D.S."/>
            <person name="Dobson A.D.W."/>
            <person name="Rama T."/>
        </authorList>
    </citation>
    <scope>NUCLEOTIDE SEQUENCE</scope>
    <source>
        <strain evidence="3">TRa018bII</strain>
    </source>
</reference>
<proteinExistence type="predicted"/>
<feature type="chain" id="PRO_5040146898" description="DUF1996 domain-containing protein" evidence="1">
    <location>
        <begin position="20"/>
        <end position="344"/>
    </location>
</feature>
<evidence type="ECO:0000313" key="3">
    <source>
        <dbReference type="EMBL" id="KAG9238060.1"/>
    </source>
</evidence>
<accession>A0A9P7YQV1</accession>
<dbReference type="Proteomes" id="UP000824998">
    <property type="component" value="Unassembled WGS sequence"/>
</dbReference>
<dbReference type="OrthoDB" id="74764at2759"/>
<keyword evidence="1" id="KW-0732">Signal</keyword>
<evidence type="ECO:0000313" key="4">
    <source>
        <dbReference type="Proteomes" id="UP000824998"/>
    </source>
</evidence>
<dbReference type="PANTHER" id="PTHR43662:SF13">
    <property type="entry name" value="DUF1996 DOMAIN-CONTAINING PROTEIN"/>
    <property type="match status" value="1"/>
</dbReference>
<dbReference type="EMBL" id="MU251376">
    <property type="protein sequence ID" value="KAG9238060.1"/>
    <property type="molecule type" value="Genomic_DNA"/>
</dbReference>
<evidence type="ECO:0000256" key="1">
    <source>
        <dbReference type="SAM" id="SignalP"/>
    </source>
</evidence>
<name>A0A9P7YQV1_9HELO</name>
<feature type="signal peptide" evidence="1">
    <location>
        <begin position="1"/>
        <end position="19"/>
    </location>
</feature>
<dbReference type="InterPro" id="IPR018535">
    <property type="entry name" value="DUF1996"/>
</dbReference>
<organism evidence="3 4">
    <name type="scientific">Amylocarpus encephaloides</name>
    <dbReference type="NCBI Taxonomy" id="45428"/>
    <lineage>
        <taxon>Eukaryota</taxon>
        <taxon>Fungi</taxon>
        <taxon>Dikarya</taxon>
        <taxon>Ascomycota</taxon>
        <taxon>Pezizomycotina</taxon>
        <taxon>Leotiomycetes</taxon>
        <taxon>Helotiales</taxon>
        <taxon>Helotiales incertae sedis</taxon>
        <taxon>Amylocarpus</taxon>
    </lineage>
</organism>
<protein>
    <recommendedName>
        <fullName evidence="2">DUF1996 domain-containing protein</fullName>
    </recommendedName>
</protein>
<evidence type="ECO:0000259" key="2">
    <source>
        <dbReference type="Pfam" id="PF09362"/>
    </source>
</evidence>
<gene>
    <name evidence="3" type="ORF">BJ875DRAFT_480749</name>
</gene>
<keyword evidence="4" id="KW-1185">Reference proteome</keyword>
<dbReference type="Pfam" id="PF09362">
    <property type="entry name" value="DUF1996"/>
    <property type="match status" value="1"/>
</dbReference>
<feature type="domain" description="DUF1996" evidence="2">
    <location>
        <begin position="34"/>
        <end position="282"/>
    </location>
</feature>
<comment type="caution">
    <text evidence="3">The sequence shown here is derived from an EMBL/GenBank/DDBJ whole genome shotgun (WGS) entry which is preliminary data.</text>
</comment>
<sequence length="344" mass="38576">MQWTTRLGLALALAAPGSAVIRFHCSQLVTDRLDPLISPGLVPSSHVHQIVGGNSFEPTMHPSKDMPGNSTCTSCQFTEDFSNYWTAVLYFKAQNGTYKRVKNIGNNQYRDAEGGLTVYYMQDPIYDEAQKSHVTAFQKGFRMFVGDVYARTLEQAARFRQLTYTCLDEFITRTPEQIAFPTRRCKEGIMTALRFPTCWDGKNLDSPDHMSHMSYPATGTFESGGPCPSTHPVRTSQVLFEVVWDTKPFNDLEWPADGSNPFVWSFGDATGFANHADYVFGWQGDALQRILDTPCYFNDAKCSASNTTYQTVKEMNACTIKPVVEEDIDGWLTELPGGYQAQYA</sequence>